<reference evidence="3" key="1">
    <citation type="submission" date="2015-08" db="EMBL/GenBank/DDBJ databases">
        <authorList>
            <person name="Varghese N."/>
        </authorList>
    </citation>
    <scope>NUCLEOTIDE SEQUENCE [LARGE SCALE GENOMIC DNA]</scope>
    <source>
        <strain evidence="3">DSM 18181</strain>
    </source>
</reference>
<sequence>MRERIVRHQALWQMSVPAKATPAPKLHLTLLFMEGVAANRVPELMEVGAAVASGWVDFDLILDRACVWPRGGIAHLAPSQPPAELLRLRAQLAGEVERRSLPFDGRAFAPHVTLARRAQESKPPGIFPPLHWRVQGFALVRSVLGTGRYEVLGRW</sequence>
<dbReference type="PANTHER" id="PTHR35561:SF1">
    <property type="entry name" value="RNA 2',3'-CYCLIC PHOSPHODIESTERASE"/>
    <property type="match status" value="1"/>
</dbReference>
<dbReference type="InterPro" id="IPR004175">
    <property type="entry name" value="RNA_CPDase"/>
</dbReference>
<dbReference type="GO" id="GO:0004113">
    <property type="term" value="F:2',3'-cyclic-nucleotide 3'-phosphodiesterase activity"/>
    <property type="evidence" value="ECO:0007669"/>
    <property type="project" value="InterPro"/>
</dbReference>
<dbReference type="Proteomes" id="UP000183649">
    <property type="component" value="Unassembled WGS sequence"/>
</dbReference>
<evidence type="ECO:0000256" key="1">
    <source>
        <dbReference type="ARBA" id="ARBA00022801"/>
    </source>
</evidence>
<dbReference type="GO" id="GO:0016874">
    <property type="term" value="F:ligase activity"/>
    <property type="evidence" value="ECO:0007669"/>
    <property type="project" value="UniProtKB-KW"/>
</dbReference>
<keyword evidence="2" id="KW-0436">Ligase</keyword>
<evidence type="ECO:0000313" key="3">
    <source>
        <dbReference type="Proteomes" id="UP000183649"/>
    </source>
</evidence>
<dbReference type="Pfam" id="PF13563">
    <property type="entry name" value="2_5_RNA_ligase2"/>
    <property type="match status" value="1"/>
</dbReference>
<organism evidence="2 3">
    <name type="scientific">Thiomonas bhubaneswarensis</name>
    <dbReference type="NCBI Taxonomy" id="339866"/>
    <lineage>
        <taxon>Bacteria</taxon>
        <taxon>Pseudomonadati</taxon>
        <taxon>Pseudomonadota</taxon>
        <taxon>Betaproteobacteria</taxon>
        <taxon>Burkholderiales</taxon>
        <taxon>Thiomonas</taxon>
    </lineage>
</organism>
<proteinExistence type="predicted"/>
<dbReference type="InterPro" id="IPR009097">
    <property type="entry name" value="Cyclic_Pdiesterase"/>
</dbReference>
<gene>
    <name evidence="2" type="ORF">Ga0061069_103185</name>
</gene>
<dbReference type="SUPFAM" id="SSF55144">
    <property type="entry name" value="LigT-like"/>
    <property type="match status" value="1"/>
</dbReference>
<dbReference type="STRING" id="339866.GCA_001418255_01065"/>
<name>A0A0K6HXX9_9BURK</name>
<dbReference type="PANTHER" id="PTHR35561">
    <property type="entry name" value="RNA 2',3'-CYCLIC PHOSPHODIESTERASE"/>
    <property type="match status" value="1"/>
</dbReference>
<protein>
    <submittedName>
        <fullName evidence="2">2'-5' RNA ligase</fullName>
    </submittedName>
</protein>
<dbReference type="GO" id="GO:0008664">
    <property type="term" value="F:RNA 2',3'-cyclic 3'-phosphodiesterase activity"/>
    <property type="evidence" value="ECO:0007669"/>
    <property type="project" value="InterPro"/>
</dbReference>
<evidence type="ECO:0000313" key="2">
    <source>
        <dbReference type="EMBL" id="CUA95653.1"/>
    </source>
</evidence>
<keyword evidence="1" id="KW-0378">Hydrolase</keyword>
<accession>A0A0K6HXX9</accession>
<keyword evidence="3" id="KW-1185">Reference proteome</keyword>
<dbReference type="AlphaFoldDB" id="A0A0K6HXX9"/>
<dbReference type="Gene3D" id="3.90.1140.10">
    <property type="entry name" value="Cyclic phosphodiesterase"/>
    <property type="match status" value="1"/>
</dbReference>
<dbReference type="EMBL" id="CYHF01000003">
    <property type="protein sequence ID" value="CUA95653.1"/>
    <property type="molecule type" value="Genomic_DNA"/>
</dbReference>